<feature type="compositionally biased region" description="Basic and acidic residues" evidence="6">
    <location>
        <begin position="223"/>
        <end position="234"/>
    </location>
</feature>
<protein>
    <recommendedName>
        <fullName evidence="5">Sec-independent protein translocase protein TatC</fullName>
    </recommendedName>
</protein>
<reference evidence="7 8" key="1">
    <citation type="submission" date="2019-02" db="EMBL/GenBank/DDBJ databases">
        <title>Deep-cultivation of Planctomycetes and their phenomic and genomic characterization uncovers novel biology.</title>
        <authorList>
            <person name="Wiegand S."/>
            <person name="Jogler M."/>
            <person name="Boedeker C."/>
            <person name="Pinto D."/>
            <person name="Vollmers J."/>
            <person name="Rivas-Marin E."/>
            <person name="Kohn T."/>
            <person name="Peeters S.H."/>
            <person name="Heuer A."/>
            <person name="Rast P."/>
            <person name="Oberbeckmann S."/>
            <person name="Bunk B."/>
            <person name="Jeske O."/>
            <person name="Meyerdierks A."/>
            <person name="Storesund J.E."/>
            <person name="Kallscheuer N."/>
            <person name="Luecker S."/>
            <person name="Lage O.M."/>
            <person name="Pohl T."/>
            <person name="Merkel B.J."/>
            <person name="Hornburger P."/>
            <person name="Mueller R.-W."/>
            <person name="Bruemmer F."/>
            <person name="Labrenz M."/>
            <person name="Spormann A.M."/>
            <person name="Op den Camp H."/>
            <person name="Overmann J."/>
            <person name="Amann R."/>
            <person name="Jetten M.S.M."/>
            <person name="Mascher T."/>
            <person name="Medema M.H."/>
            <person name="Devos D.P."/>
            <person name="Kaster A.-K."/>
            <person name="Ovreas L."/>
            <person name="Rohde M."/>
            <person name="Galperin M.Y."/>
            <person name="Jogler C."/>
        </authorList>
    </citation>
    <scope>NUCLEOTIDE SEQUENCE [LARGE SCALE GENOMIC DNA]</scope>
    <source>
        <strain evidence="7 8">Pla85_3_4</strain>
    </source>
</reference>
<feature type="transmembrane region" description="Helical" evidence="5">
    <location>
        <begin position="391"/>
        <end position="415"/>
    </location>
</feature>
<accession>A0A518DLK0</accession>
<dbReference type="KEGG" id="lcre:Pla8534_04660"/>
<keyword evidence="4 5" id="KW-0472">Membrane</keyword>
<dbReference type="HAMAP" id="MF_00902">
    <property type="entry name" value="TatC"/>
    <property type="match status" value="1"/>
</dbReference>
<keyword evidence="5" id="KW-0653">Protein transport</keyword>
<comment type="function">
    <text evidence="5">Part of the twin-arginine translocation (Tat) system that transports large folded proteins containing a characteristic twin-arginine motif in their signal peptide across membranes.</text>
</comment>
<feature type="transmembrane region" description="Helical" evidence="5">
    <location>
        <begin position="427"/>
        <end position="444"/>
    </location>
</feature>
<keyword evidence="5" id="KW-0813">Transport</keyword>
<comment type="similarity">
    <text evidence="5">Belongs to the TatC family.</text>
</comment>
<keyword evidence="3 5" id="KW-1133">Transmembrane helix</keyword>
<dbReference type="NCBIfam" id="TIGR00945">
    <property type="entry name" value="tatC"/>
    <property type="match status" value="1"/>
</dbReference>
<dbReference type="PANTHER" id="PTHR30371">
    <property type="entry name" value="SEC-INDEPENDENT PROTEIN TRANSLOCASE PROTEIN TATC"/>
    <property type="match status" value="1"/>
</dbReference>
<gene>
    <name evidence="7" type="primary">tatC2</name>
    <name evidence="5" type="synonym">tatC</name>
    <name evidence="7" type="ORF">Pla8534_04660</name>
</gene>
<dbReference type="OrthoDB" id="9777044at2"/>
<keyword evidence="8" id="KW-1185">Reference proteome</keyword>
<evidence type="ECO:0000256" key="6">
    <source>
        <dbReference type="SAM" id="MobiDB-lite"/>
    </source>
</evidence>
<feature type="region of interest" description="Disordered" evidence="6">
    <location>
        <begin position="223"/>
        <end position="257"/>
    </location>
</feature>
<evidence type="ECO:0000256" key="3">
    <source>
        <dbReference type="ARBA" id="ARBA00022989"/>
    </source>
</evidence>
<keyword evidence="5" id="KW-1003">Cell membrane</keyword>
<organism evidence="7 8">
    <name type="scientific">Lignipirellula cremea</name>
    <dbReference type="NCBI Taxonomy" id="2528010"/>
    <lineage>
        <taxon>Bacteria</taxon>
        <taxon>Pseudomonadati</taxon>
        <taxon>Planctomycetota</taxon>
        <taxon>Planctomycetia</taxon>
        <taxon>Pirellulales</taxon>
        <taxon>Pirellulaceae</taxon>
        <taxon>Lignipirellula</taxon>
    </lineage>
</organism>
<dbReference type="Pfam" id="PF00902">
    <property type="entry name" value="TatC"/>
    <property type="match status" value="2"/>
</dbReference>
<dbReference type="GO" id="GO:0065002">
    <property type="term" value="P:intracellular protein transmembrane transport"/>
    <property type="evidence" value="ECO:0007669"/>
    <property type="project" value="TreeGrafter"/>
</dbReference>
<sequence length="486" mass="54953">MSKIINDDLFEGSKMTFGQHIEELRKVLMKSLVGVVLAMLIALYFAGDVVQFIQVPLTKALTQYYMKKAIAKMSLRPGGLTPEEQVTIEKDQLAPEAVRVDPFSVASAISFAAPTDGDFAFKRYQLSDGELADLDEVLPLARKINDGKDDTRDTYAKAVWDAMQPRDQLIIEALAKQQEPADDSSRDQLLQVLNRVIDKARFREAPAFVKLIEKDSALEKLQEDLPEEPKKPEEDPADELAAESDGKPIAPGESRDDQSRRLNRLLLTRAFPNELKEPRVSLVDLVIWRKIEVELQALSAHEAFLIWLKAGFVLGLLIASPWIFIQVWEFVAAGLYPHEKRYVYIYLPFSMGLFLAGAALAFFFVFEPVLEFLFSFNKLMKIDPDPRIGEWISFVLTLPLGFGVAFQLPLVMLFLNRIGIVSLDVYVEKWRLAILVIFVISMFLTPADPISMLLMAVPLTLLYFVGLALCKWMPKGQNPFTETYEP</sequence>
<evidence type="ECO:0000256" key="4">
    <source>
        <dbReference type="ARBA" id="ARBA00023136"/>
    </source>
</evidence>
<dbReference type="GO" id="GO:0033281">
    <property type="term" value="C:TAT protein transport complex"/>
    <property type="evidence" value="ECO:0007669"/>
    <property type="project" value="UniProtKB-UniRule"/>
</dbReference>
<dbReference type="RefSeq" id="WP_145048917.1">
    <property type="nucleotide sequence ID" value="NZ_CP036433.1"/>
</dbReference>
<dbReference type="GO" id="GO:0009977">
    <property type="term" value="F:proton motive force dependent protein transmembrane transporter activity"/>
    <property type="evidence" value="ECO:0007669"/>
    <property type="project" value="TreeGrafter"/>
</dbReference>
<evidence type="ECO:0000256" key="5">
    <source>
        <dbReference type="HAMAP-Rule" id="MF_00902"/>
    </source>
</evidence>
<keyword evidence="5" id="KW-0811">Translocation</keyword>
<dbReference type="GO" id="GO:0043953">
    <property type="term" value="P:protein transport by the Tat complex"/>
    <property type="evidence" value="ECO:0007669"/>
    <property type="project" value="UniProtKB-UniRule"/>
</dbReference>
<name>A0A518DLK0_9BACT</name>
<keyword evidence="2 5" id="KW-0812">Transmembrane</keyword>
<feature type="transmembrane region" description="Helical" evidence="5">
    <location>
        <begin position="450"/>
        <end position="470"/>
    </location>
</feature>
<comment type="subunit">
    <text evidence="5">Forms a complex with TatA.</text>
</comment>
<evidence type="ECO:0000313" key="7">
    <source>
        <dbReference type="EMBL" id="QDU92718.1"/>
    </source>
</evidence>
<dbReference type="PANTHER" id="PTHR30371:SF0">
    <property type="entry name" value="SEC-INDEPENDENT PROTEIN TRANSLOCASE PROTEIN TATC, CHLOROPLASTIC-RELATED"/>
    <property type="match status" value="1"/>
</dbReference>
<evidence type="ECO:0000256" key="1">
    <source>
        <dbReference type="ARBA" id="ARBA00004141"/>
    </source>
</evidence>
<comment type="subcellular location">
    <subcellularLocation>
        <location evidence="5">Cell membrane</location>
        <topology evidence="5">Multi-pass membrane protein</topology>
    </subcellularLocation>
    <subcellularLocation>
        <location evidence="1">Membrane</location>
        <topology evidence="1">Multi-pass membrane protein</topology>
    </subcellularLocation>
</comment>
<proteinExistence type="inferred from homology"/>
<dbReference type="Proteomes" id="UP000317648">
    <property type="component" value="Chromosome"/>
</dbReference>
<feature type="transmembrane region" description="Helical" evidence="5">
    <location>
        <begin position="343"/>
        <end position="366"/>
    </location>
</feature>
<feature type="transmembrane region" description="Helical" evidence="5">
    <location>
        <begin position="304"/>
        <end position="331"/>
    </location>
</feature>
<feature type="transmembrane region" description="Helical" evidence="5">
    <location>
        <begin position="27"/>
        <end position="47"/>
    </location>
</feature>
<dbReference type="InterPro" id="IPR002033">
    <property type="entry name" value="TatC"/>
</dbReference>
<dbReference type="EMBL" id="CP036433">
    <property type="protein sequence ID" value="QDU92718.1"/>
    <property type="molecule type" value="Genomic_DNA"/>
</dbReference>
<evidence type="ECO:0000313" key="8">
    <source>
        <dbReference type="Proteomes" id="UP000317648"/>
    </source>
</evidence>
<dbReference type="AlphaFoldDB" id="A0A518DLK0"/>
<evidence type="ECO:0000256" key="2">
    <source>
        <dbReference type="ARBA" id="ARBA00022692"/>
    </source>
</evidence>